<dbReference type="Proteomes" id="UP000030758">
    <property type="component" value="Unassembled WGS sequence"/>
</dbReference>
<name>A0A085NA69_9BILA</name>
<evidence type="ECO:0000313" key="1">
    <source>
        <dbReference type="EMBL" id="KFD66365.1"/>
    </source>
</evidence>
<gene>
    <name evidence="1" type="ORF">M514_21395</name>
</gene>
<reference evidence="1" key="1">
    <citation type="journal article" date="2014" name="Nat. Genet.">
        <title>Genome and transcriptome of the porcine whipworm Trichuris suis.</title>
        <authorList>
            <person name="Jex A.R."/>
            <person name="Nejsum P."/>
            <person name="Schwarz E.M."/>
            <person name="Hu L."/>
            <person name="Young N.D."/>
            <person name="Hall R.S."/>
            <person name="Korhonen P.K."/>
            <person name="Liao S."/>
            <person name="Thamsborg S."/>
            <person name="Xia J."/>
            <person name="Xu P."/>
            <person name="Wang S."/>
            <person name="Scheerlinck J.P."/>
            <person name="Hofmann A."/>
            <person name="Sternberg P.W."/>
            <person name="Wang J."/>
            <person name="Gasser R.B."/>
        </authorList>
    </citation>
    <scope>NUCLEOTIDE SEQUENCE [LARGE SCALE GENOMIC DNA]</scope>
    <source>
        <strain evidence="1">DCEP-RM93F</strain>
    </source>
</reference>
<evidence type="ECO:0008006" key="2">
    <source>
        <dbReference type="Google" id="ProtNLM"/>
    </source>
</evidence>
<proteinExistence type="predicted"/>
<dbReference type="PANTHER" id="PTHR46238:SF8">
    <property type="entry name" value="ENDONUCLEASE_EXONUCLEASE_PHOSPHATASE DOMAIN-CONTAINING PROTEIN"/>
    <property type="match status" value="1"/>
</dbReference>
<protein>
    <recommendedName>
        <fullName evidence="2">Reverse transcriptase domain-containing protein</fullName>
    </recommendedName>
</protein>
<accession>A0A085NA69</accession>
<dbReference type="EMBL" id="KL367525">
    <property type="protein sequence ID" value="KFD66365.1"/>
    <property type="molecule type" value="Genomic_DNA"/>
</dbReference>
<sequence>MAYPYTVLYADDVVIMAETREALEAKVIIWKNELAQYGSKSESQKKGIHGIWTKPLAFKYLGSYLSYEGGVTTNVSAKIQTAWQKWKTLSGVLCDKKLPRKLISKVYCLPSCPAVLYGSECWAITKKDEQRLSVMETTMLRRTIGISRLGQTPNEMVGRSAYGEQSQIRQNNYYFTPR</sequence>
<dbReference type="PANTHER" id="PTHR46238">
    <property type="entry name" value="REVERSE TRANSCRIPTASE DOMAIN-CONTAINING PROTEIN"/>
    <property type="match status" value="1"/>
</dbReference>
<organism evidence="1">
    <name type="scientific">Trichuris suis</name>
    <name type="common">pig whipworm</name>
    <dbReference type="NCBI Taxonomy" id="68888"/>
    <lineage>
        <taxon>Eukaryota</taxon>
        <taxon>Metazoa</taxon>
        <taxon>Ecdysozoa</taxon>
        <taxon>Nematoda</taxon>
        <taxon>Enoplea</taxon>
        <taxon>Dorylaimia</taxon>
        <taxon>Trichinellida</taxon>
        <taxon>Trichuridae</taxon>
        <taxon>Trichuris</taxon>
    </lineage>
</organism>
<dbReference type="AlphaFoldDB" id="A0A085NA69"/>